<reference evidence="1 2" key="1">
    <citation type="journal article" date="2009" name="BMC Genomics">
        <title>The complete genome sequence of Xanthomonas albilineans provides new insights into the reductive genome evolution of the xylem-limited Xanthomonadaceae.</title>
        <authorList>
            <person name="Pieretti I."/>
            <person name="Royer M."/>
            <person name="Barbe V."/>
            <person name="Carrere S."/>
            <person name="Koebnik R."/>
            <person name="Cociancich S."/>
            <person name="Couloux A."/>
            <person name="Darrasse A."/>
            <person name="Gouzy J."/>
            <person name="Jacques M.A."/>
            <person name="Lauber E."/>
            <person name="Manceau C."/>
            <person name="Mangenot S."/>
            <person name="Poussier S."/>
            <person name="Segurens B."/>
            <person name="Szurek B."/>
            <person name="Verdier V."/>
            <person name="Arlat M."/>
            <person name="Rott P."/>
        </authorList>
    </citation>
    <scope>NUCLEOTIDE SEQUENCE [LARGE SCALE GENOMIC DNA]</scope>
    <source>
        <strain evidence="2">GPE PC73 / CFBP 7063</strain>
    </source>
</reference>
<dbReference type="KEGG" id="xal:XALC_0240"/>
<dbReference type="RefSeq" id="WP_012914803.1">
    <property type="nucleotide sequence ID" value="NC_013722.1"/>
</dbReference>
<keyword evidence="2" id="KW-1185">Reference proteome</keyword>
<dbReference type="eggNOG" id="ENOG5033HK6">
    <property type="taxonomic scope" value="Bacteria"/>
</dbReference>
<dbReference type="EMBL" id="FP565176">
    <property type="protein sequence ID" value="CBA14785.1"/>
    <property type="molecule type" value="Genomic_DNA"/>
</dbReference>
<evidence type="ECO:0000313" key="2">
    <source>
        <dbReference type="Proteomes" id="UP000001890"/>
    </source>
</evidence>
<protein>
    <submittedName>
        <fullName evidence="1">Uncharacterized protein</fullName>
    </submittedName>
</protein>
<accession>D2UAM8</accession>
<dbReference type="AlphaFoldDB" id="D2UAM8"/>
<organism evidence="1 2">
    <name type="scientific">Xanthomonas albilineans (strain GPE PC73 / CFBP 7063)</name>
    <dbReference type="NCBI Taxonomy" id="380358"/>
    <lineage>
        <taxon>Bacteria</taxon>
        <taxon>Pseudomonadati</taxon>
        <taxon>Pseudomonadota</taxon>
        <taxon>Gammaproteobacteria</taxon>
        <taxon>Lysobacterales</taxon>
        <taxon>Lysobacteraceae</taxon>
        <taxon>Xanthomonas</taxon>
    </lineage>
</organism>
<dbReference type="Proteomes" id="UP000001890">
    <property type="component" value="Chromosome"/>
</dbReference>
<sequence>MTYDIAHITLTTGDVAKQGREAIVDTTLAIVGSWLTSALVSGKPEPIPGIKSGNAALALQQDGALVVTVYGPTPDVGKADALVTFGVATHSMHANNLWSMLLQTQPYIRKDLQQPCMPWCAVVPYPNLLNHTDAAAWIADFERCVAWAWASRNPELRGI</sequence>
<proteinExistence type="predicted"/>
<gene>
    <name evidence="1" type="ordered locus">XALc_0240</name>
</gene>
<evidence type="ECO:0000313" key="1">
    <source>
        <dbReference type="EMBL" id="CBA14785.1"/>
    </source>
</evidence>
<dbReference type="STRING" id="380358.XALC_0240"/>
<name>D2UAM8_XANAP</name>